<organism evidence="2 3">
    <name type="scientific">Saccharomonospora amisosensis</name>
    <dbReference type="NCBI Taxonomy" id="1128677"/>
    <lineage>
        <taxon>Bacteria</taxon>
        <taxon>Bacillati</taxon>
        <taxon>Actinomycetota</taxon>
        <taxon>Actinomycetes</taxon>
        <taxon>Pseudonocardiales</taxon>
        <taxon>Pseudonocardiaceae</taxon>
        <taxon>Saccharomonospora</taxon>
    </lineage>
</organism>
<feature type="domain" description="Beta-lactamase-related" evidence="1">
    <location>
        <begin position="17"/>
        <end position="361"/>
    </location>
</feature>
<dbReference type="InterPro" id="IPR012338">
    <property type="entry name" value="Beta-lactam/transpept-like"/>
</dbReference>
<dbReference type="Gene3D" id="3.40.710.10">
    <property type="entry name" value="DD-peptidase/beta-lactamase superfamily"/>
    <property type="match status" value="1"/>
</dbReference>
<dbReference type="Proteomes" id="UP000545493">
    <property type="component" value="Unassembled WGS sequence"/>
</dbReference>
<protein>
    <submittedName>
        <fullName evidence="2">CubicO group peptidase (Beta-lactamase class C family)</fullName>
    </submittedName>
</protein>
<dbReference type="PANTHER" id="PTHR43319:SF3">
    <property type="entry name" value="BETA-LACTAMASE-RELATED DOMAIN-CONTAINING PROTEIN"/>
    <property type="match status" value="1"/>
</dbReference>
<sequence>MTAVVAGHCQDRFASLRALLERSLASGTDVGASVCVSVGGEVVVDLHGGRMGEHDHRSWAAETIVNVYSVTKPMTALAVLLLVDRGELELDAPVSRYWPEFAAAGKDGVEVGHLLSHTSGVSGWADPITLKELYDTEPAAARLAEQPPWWPPGTRSGYHALSYGHLLGELVRRVTGTSLGRFFAAELAAPLAADFHIGTPPEYADRIATLVPPPAMPSRGTAWDPDSIAARTLTNPVVPVSVTSTPGWRGAEIGAAGGHGNARSVARVQALLSGRGESAGVRLLSERTVRAALRPRGQGTDLVLGTSVRFGAGLAVGPAAAVPAVPGGDVCWWAGFGGSLVVNDLDRDLTLAYVPNAMEPGLLNPSRGNALLAATYAALGEARGSAAT</sequence>
<evidence type="ECO:0000259" key="1">
    <source>
        <dbReference type="Pfam" id="PF00144"/>
    </source>
</evidence>
<name>A0A7X5UPS1_9PSEU</name>
<dbReference type="AlphaFoldDB" id="A0A7X5UPS1"/>
<dbReference type="EMBL" id="JAAOYM010000001">
    <property type="protein sequence ID" value="NIJ11974.1"/>
    <property type="molecule type" value="Genomic_DNA"/>
</dbReference>
<dbReference type="PANTHER" id="PTHR43319">
    <property type="entry name" value="BETA-LACTAMASE-RELATED"/>
    <property type="match status" value="1"/>
</dbReference>
<comment type="caution">
    <text evidence="2">The sequence shown here is derived from an EMBL/GenBank/DDBJ whole genome shotgun (WGS) entry which is preliminary data.</text>
</comment>
<reference evidence="2 3" key="1">
    <citation type="submission" date="2020-03" db="EMBL/GenBank/DDBJ databases">
        <title>Sequencing the genomes of 1000 actinobacteria strains.</title>
        <authorList>
            <person name="Klenk H.-P."/>
        </authorList>
    </citation>
    <scope>NUCLEOTIDE SEQUENCE [LARGE SCALE GENOMIC DNA]</scope>
    <source>
        <strain evidence="2 3">DSM 45685</strain>
    </source>
</reference>
<keyword evidence="3" id="KW-1185">Reference proteome</keyword>
<dbReference type="InterPro" id="IPR001466">
    <property type="entry name" value="Beta-lactam-related"/>
</dbReference>
<dbReference type="RefSeq" id="WP_167170032.1">
    <property type="nucleotide sequence ID" value="NZ_JAAOYM010000001.1"/>
</dbReference>
<dbReference type="InterPro" id="IPR052907">
    <property type="entry name" value="Beta-lactamase/esterase"/>
</dbReference>
<gene>
    <name evidence="2" type="ORF">FHU38_002318</name>
</gene>
<evidence type="ECO:0000313" key="2">
    <source>
        <dbReference type="EMBL" id="NIJ11974.1"/>
    </source>
</evidence>
<dbReference type="Pfam" id="PF00144">
    <property type="entry name" value="Beta-lactamase"/>
    <property type="match status" value="1"/>
</dbReference>
<dbReference type="SUPFAM" id="SSF56601">
    <property type="entry name" value="beta-lactamase/transpeptidase-like"/>
    <property type="match status" value="1"/>
</dbReference>
<evidence type="ECO:0000313" key="3">
    <source>
        <dbReference type="Proteomes" id="UP000545493"/>
    </source>
</evidence>
<accession>A0A7X5UPS1</accession>
<proteinExistence type="predicted"/>